<comment type="caution">
    <text evidence="2">The sequence shown here is derived from an EMBL/GenBank/DDBJ whole genome shotgun (WGS) entry which is preliminary data.</text>
</comment>
<organism evidence="2 3">
    <name type="scientific">Paecilomyces lecythidis</name>
    <dbReference type="NCBI Taxonomy" id="3004212"/>
    <lineage>
        <taxon>Eukaryota</taxon>
        <taxon>Fungi</taxon>
        <taxon>Dikarya</taxon>
        <taxon>Ascomycota</taxon>
        <taxon>Pezizomycotina</taxon>
        <taxon>Eurotiomycetes</taxon>
        <taxon>Eurotiomycetidae</taxon>
        <taxon>Eurotiales</taxon>
        <taxon>Thermoascaceae</taxon>
        <taxon>Paecilomyces</taxon>
    </lineage>
</organism>
<name>A0ABR3WWZ6_9EURO</name>
<feature type="compositionally biased region" description="Basic and acidic residues" evidence="1">
    <location>
        <begin position="20"/>
        <end position="47"/>
    </location>
</feature>
<dbReference type="Proteomes" id="UP001583193">
    <property type="component" value="Unassembled WGS sequence"/>
</dbReference>
<accession>A0ABR3WWZ6</accession>
<dbReference type="EMBL" id="JAVDPF010000040">
    <property type="protein sequence ID" value="KAL1868206.1"/>
    <property type="molecule type" value="Genomic_DNA"/>
</dbReference>
<feature type="region of interest" description="Disordered" evidence="1">
    <location>
        <begin position="116"/>
        <end position="135"/>
    </location>
</feature>
<feature type="region of interest" description="Disordered" evidence="1">
    <location>
        <begin position="1"/>
        <end position="47"/>
    </location>
</feature>
<evidence type="ECO:0000313" key="2">
    <source>
        <dbReference type="EMBL" id="KAL1868206.1"/>
    </source>
</evidence>
<gene>
    <name evidence="2" type="ORF">Plec18167_008399</name>
</gene>
<feature type="compositionally biased region" description="Basic residues" evidence="1">
    <location>
        <begin position="1"/>
        <end position="12"/>
    </location>
</feature>
<evidence type="ECO:0000256" key="1">
    <source>
        <dbReference type="SAM" id="MobiDB-lite"/>
    </source>
</evidence>
<protein>
    <submittedName>
        <fullName evidence="2">Uncharacterized protein</fullName>
    </submittedName>
</protein>
<proteinExistence type="predicted"/>
<reference evidence="2 3" key="1">
    <citation type="journal article" date="2024" name="IMA Fungus">
        <title>IMA Genome - F19 : A genome assembly and annotation guide to empower mycologists, including annotated draft genome sequences of Ceratocystis pirilliformis, Diaporthe australafricana, Fusarium ophioides, Paecilomyces lecythidis, and Sporothrix stenoceras.</title>
        <authorList>
            <person name="Aylward J."/>
            <person name="Wilson A.M."/>
            <person name="Visagie C.M."/>
            <person name="Spraker J."/>
            <person name="Barnes I."/>
            <person name="Buitendag C."/>
            <person name="Ceriani C."/>
            <person name="Del Mar Angel L."/>
            <person name="du Plessis D."/>
            <person name="Fuchs T."/>
            <person name="Gasser K."/>
            <person name="Kramer D."/>
            <person name="Li W."/>
            <person name="Munsamy K."/>
            <person name="Piso A."/>
            <person name="Price J.L."/>
            <person name="Sonnekus B."/>
            <person name="Thomas C."/>
            <person name="van der Nest A."/>
            <person name="van Dijk A."/>
            <person name="van Heerden A."/>
            <person name="van Vuuren N."/>
            <person name="Yilmaz N."/>
            <person name="Duong T.A."/>
            <person name="van der Merwe N.A."/>
            <person name="Wingfield M.J."/>
            <person name="Wingfield B.D."/>
        </authorList>
    </citation>
    <scope>NUCLEOTIDE SEQUENCE [LARGE SCALE GENOMIC DNA]</scope>
    <source>
        <strain evidence="2 3">CMW 18167</strain>
    </source>
</reference>
<evidence type="ECO:0000313" key="3">
    <source>
        <dbReference type="Proteomes" id="UP001583193"/>
    </source>
</evidence>
<feature type="region of interest" description="Disordered" evidence="1">
    <location>
        <begin position="80"/>
        <end position="104"/>
    </location>
</feature>
<sequence>MTLREKVRRAIRRVSPGFPPKDDGKPKVEYYKRSEVPRSKYRGPVDPEHQRRLREWTFEGAMVERRRSLDLELSPCASIDEPVAPCDDEEPSTAPSPNVDEGVVADLRDDSPTVYHQENASDRRTKAGSQASTAVNSDSWTSSIVTLPVDQGSIVPRRCSIAQIKTLPQRAPTQTRSSLDKHVPFSPDYLAQALSATQIRA</sequence>
<keyword evidence="3" id="KW-1185">Reference proteome</keyword>